<evidence type="ECO:0000313" key="1">
    <source>
        <dbReference type="EMBL" id="QSQ08219.1"/>
    </source>
</evidence>
<dbReference type="InterPro" id="IPR005883">
    <property type="entry name" value="PilM"/>
</dbReference>
<sequence length="277" mass="29406">MEDLTRGNELIRDFEDIIKTQRPPDEFKSLKIGVDLGTANVVVSVLDSDNKPVMGAIQPAQVVRDGLVVDYVGAIRIVKRLKARIEEVISLPLKKAATAIPPGVNPGDVKAIGNVVEAAGFELTGIVDEPTAAAKVLGIKNGAVVDVGGGTTGISVLKNGEVVYVADEPTGGTHFTLVLAGNYRVSFEEAERIKLSKERSKEVFQVLIPVMEKVGSIIRNHIQDKEVDTIYLVGGTSCINGIERVIETHTGIKAVKPVNPLLVTPLGIAMLSEEGGG</sequence>
<keyword evidence="2" id="KW-1185">Reference proteome</keyword>
<dbReference type="PANTHER" id="PTHR32432">
    <property type="entry name" value="CELL DIVISION PROTEIN FTSA-RELATED"/>
    <property type="match status" value="1"/>
</dbReference>
<dbReference type="Pfam" id="PF11104">
    <property type="entry name" value="PilM_2"/>
    <property type="match status" value="1"/>
</dbReference>
<dbReference type="Gene3D" id="3.30.420.40">
    <property type="match status" value="2"/>
</dbReference>
<dbReference type="AlphaFoldDB" id="A0A8A0RL14"/>
<dbReference type="NCBIfam" id="TIGR02529">
    <property type="entry name" value="EutJ"/>
    <property type="match status" value="1"/>
</dbReference>
<dbReference type="KEGG" id="kme:H0A61_00539"/>
<dbReference type="EMBL" id="CP059066">
    <property type="protein sequence ID" value="QSQ08219.1"/>
    <property type="molecule type" value="Genomic_DNA"/>
</dbReference>
<dbReference type="PANTHER" id="PTHR32432:SF3">
    <property type="entry name" value="ETHANOLAMINE UTILIZATION PROTEIN EUTJ"/>
    <property type="match status" value="1"/>
</dbReference>
<gene>
    <name evidence="1" type="primary">dnaK_1</name>
    <name evidence="1" type="ORF">H0A61_00539</name>
</gene>
<organism evidence="1 2">
    <name type="scientific">Koleobacter methoxysyntrophicus</name>
    <dbReference type="NCBI Taxonomy" id="2751313"/>
    <lineage>
        <taxon>Bacteria</taxon>
        <taxon>Bacillati</taxon>
        <taxon>Bacillota</taxon>
        <taxon>Clostridia</taxon>
        <taxon>Koleobacterales</taxon>
        <taxon>Koleobacteraceae</taxon>
        <taxon>Koleobacter</taxon>
    </lineage>
</organism>
<accession>A0A8A0RL14</accession>
<proteinExistence type="predicted"/>
<dbReference type="CDD" id="cd24047">
    <property type="entry name" value="ASKHA_NBD_EutJ"/>
    <property type="match status" value="1"/>
</dbReference>
<protein>
    <submittedName>
        <fullName evidence="1">Chaperone protein DnaK</fullName>
    </submittedName>
</protein>
<dbReference type="InterPro" id="IPR050696">
    <property type="entry name" value="FtsA/MreB"/>
</dbReference>
<dbReference type="SUPFAM" id="SSF53067">
    <property type="entry name" value="Actin-like ATPase domain"/>
    <property type="match status" value="2"/>
</dbReference>
<reference evidence="1" key="1">
    <citation type="submission" date="2020-07" db="EMBL/GenBank/DDBJ databases">
        <title>Koleobacter methoxysyntrophicus gen. nov., sp. nov., a novel anaerobic bacterium isolated from deep subsurface oil field and proposal of Koleobacterales ord. nov. in the phylum Firmicutes.</title>
        <authorList>
            <person name="Sakamoto S."/>
            <person name="Tamaki H."/>
        </authorList>
    </citation>
    <scope>NUCLEOTIDE SEQUENCE</scope>
    <source>
        <strain evidence="1">NRmbB1</strain>
    </source>
</reference>
<name>A0A8A0RL14_9FIRM</name>
<dbReference type="InterPro" id="IPR043129">
    <property type="entry name" value="ATPase_NBD"/>
</dbReference>
<evidence type="ECO:0000313" key="2">
    <source>
        <dbReference type="Proteomes" id="UP000662904"/>
    </source>
</evidence>
<dbReference type="InterPro" id="IPR013366">
    <property type="entry name" value="EutJ"/>
</dbReference>
<dbReference type="NCBIfam" id="NF011660">
    <property type="entry name" value="PRK15080.1"/>
    <property type="match status" value="1"/>
</dbReference>
<dbReference type="Proteomes" id="UP000662904">
    <property type="component" value="Chromosome"/>
</dbReference>